<dbReference type="InterPro" id="IPR011701">
    <property type="entry name" value="MFS"/>
</dbReference>
<feature type="transmembrane region" description="Helical" evidence="1">
    <location>
        <begin position="388"/>
        <end position="409"/>
    </location>
</feature>
<dbReference type="Pfam" id="PF07690">
    <property type="entry name" value="MFS_1"/>
    <property type="match status" value="1"/>
</dbReference>
<dbReference type="Gene3D" id="1.20.1250.20">
    <property type="entry name" value="MFS general substrate transporter like domains"/>
    <property type="match status" value="1"/>
</dbReference>
<dbReference type="GO" id="GO:0022857">
    <property type="term" value="F:transmembrane transporter activity"/>
    <property type="evidence" value="ECO:0007669"/>
    <property type="project" value="InterPro"/>
</dbReference>
<dbReference type="RefSeq" id="WP_185028571.1">
    <property type="nucleotide sequence ID" value="NZ_BNBN01000004.1"/>
</dbReference>
<name>A0A7X0HD13_9ACTN</name>
<feature type="transmembrane region" description="Helical" evidence="1">
    <location>
        <begin position="91"/>
        <end position="109"/>
    </location>
</feature>
<proteinExistence type="predicted"/>
<protein>
    <submittedName>
        <fullName evidence="2">MFS family permease</fullName>
    </submittedName>
</protein>
<comment type="caution">
    <text evidence="2">The sequence shown here is derived from an EMBL/GenBank/DDBJ whole genome shotgun (WGS) entry which is preliminary data.</text>
</comment>
<evidence type="ECO:0000256" key="1">
    <source>
        <dbReference type="SAM" id="Phobius"/>
    </source>
</evidence>
<keyword evidence="1" id="KW-0472">Membrane</keyword>
<dbReference type="SUPFAM" id="SSF103473">
    <property type="entry name" value="MFS general substrate transporter"/>
    <property type="match status" value="1"/>
</dbReference>
<accession>A0A7X0HD13</accession>
<sequence length="415" mass="41113">MTAAAPTPVPERPASPLKELAGAPALLSLLGWSLVGRLHLSATLVALLVVAADNTGSYATAGLVTGALVLGQGITGPIRGRTVDRRPAARILVWTSLLYGAGLVGLAAVPEAAGWQTLAGVAFVVGLACPPSTQVSRCKVAQLAAGTLRQRAYNLQATVNELVLVTGPGAASLCIALVGARASVAVCGALAALGGLGLARAVRRAGVDAPPVRIPVTAPDGETPPGRSSLLRNPAAVRAIAAVTVLIAGFSVVDFVLISWSHSRGAPELGGLLTGVWAIASAAGGLAATFWLTGAAVLWRRLVLVTVGVALLLPALSERLGGGTAWTVAAALALGGTVIPPALAALYDSVADFAGDAHRAEAFGWIAATTTAASAVANPVAGAVLDRWGATAAAAIALTACCAATALIGGTGNRR</sequence>
<organism evidence="2 3">
    <name type="scientific">Streptomyces candidus</name>
    <dbReference type="NCBI Taxonomy" id="67283"/>
    <lineage>
        <taxon>Bacteria</taxon>
        <taxon>Bacillati</taxon>
        <taxon>Actinomycetota</taxon>
        <taxon>Actinomycetes</taxon>
        <taxon>Kitasatosporales</taxon>
        <taxon>Streptomycetaceae</taxon>
        <taxon>Streptomyces</taxon>
    </lineage>
</organism>
<evidence type="ECO:0000313" key="2">
    <source>
        <dbReference type="EMBL" id="MBB6435251.1"/>
    </source>
</evidence>
<dbReference type="Proteomes" id="UP000540423">
    <property type="component" value="Unassembled WGS sequence"/>
</dbReference>
<keyword evidence="1" id="KW-1133">Transmembrane helix</keyword>
<feature type="transmembrane region" description="Helical" evidence="1">
    <location>
        <begin position="58"/>
        <end position="79"/>
    </location>
</feature>
<feature type="transmembrane region" description="Helical" evidence="1">
    <location>
        <begin position="272"/>
        <end position="291"/>
    </location>
</feature>
<reference evidence="2 3" key="1">
    <citation type="submission" date="2020-08" db="EMBL/GenBank/DDBJ databases">
        <title>Genomic Encyclopedia of Type Strains, Phase IV (KMG-IV): sequencing the most valuable type-strain genomes for metagenomic binning, comparative biology and taxonomic classification.</title>
        <authorList>
            <person name="Goeker M."/>
        </authorList>
    </citation>
    <scope>NUCLEOTIDE SEQUENCE [LARGE SCALE GENOMIC DNA]</scope>
    <source>
        <strain evidence="2 3">DSM 40141</strain>
    </source>
</reference>
<dbReference type="EMBL" id="JACHEM010000003">
    <property type="protein sequence ID" value="MBB6435251.1"/>
    <property type="molecule type" value="Genomic_DNA"/>
</dbReference>
<feature type="transmembrane region" description="Helical" evidence="1">
    <location>
        <begin position="235"/>
        <end position="260"/>
    </location>
</feature>
<gene>
    <name evidence="2" type="ORF">HNQ79_001702</name>
</gene>
<dbReference type="InterPro" id="IPR036259">
    <property type="entry name" value="MFS_trans_sf"/>
</dbReference>
<dbReference type="PANTHER" id="PTHR23542">
    <property type="match status" value="1"/>
</dbReference>
<dbReference type="AlphaFoldDB" id="A0A7X0HD13"/>
<feature type="transmembrane region" description="Helical" evidence="1">
    <location>
        <begin position="362"/>
        <end position="382"/>
    </location>
</feature>
<feature type="transmembrane region" description="Helical" evidence="1">
    <location>
        <begin position="298"/>
        <end position="316"/>
    </location>
</feature>
<keyword evidence="1" id="KW-0812">Transmembrane</keyword>
<keyword evidence="3" id="KW-1185">Reference proteome</keyword>
<dbReference type="PANTHER" id="PTHR23542:SF1">
    <property type="entry name" value="MAJOR FACILITATOR SUPERFAMILY (MFS) PROFILE DOMAIN-CONTAINING PROTEIN"/>
    <property type="match status" value="1"/>
</dbReference>
<feature type="transmembrane region" description="Helical" evidence="1">
    <location>
        <begin position="328"/>
        <end position="350"/>
    </location>
</feature>
<feature type="transmembrane region" description="Helical" evidence="1">
    <location>
        <begin position="170"/>
        <end position="194"/>
    </location>
</feature>
<evidence type="ECO:0000313" key="3">
    <source>
        <dbReference type="Proteomes" id="UP000540423"/>
    </source>
</evidence>